<comment type="caution">
    <text evidence="2">The sequence shown here is derived from an EMBL/GenBank/DDBJ whole genome shotgun (WGS) entry which is preliminary data.</text>
</comment>
<dbReference type="Proteomes" id="UP000314294">
    <property type="component" value="Unassembled WGS sequence"/>
</dbReference>
<evidence type="ECO:0000313" key="3">
    <source>
        <dbReference type="Proteomes" id="UP000314294"/>
    </source>
</evidence>
<sequence length="96" mass="10163">MPMTHSIQRTERMVAESGGEGSPSGKKLSAPPQPPPTLPVLLTPASEATESSLGSSPVEPRQMPFPLPTNPNHGDDCVPRNNRYSMAGGESVHCDE</sequence>
<name>A0A4Z2HS08_9TELE</name>
<proteinExistence type="predicted"/>
<evidence type="ECO:0000313" key="2">
    <source>
        <dbReference type="EMBL" id="TNN68331.1"/>
    </source>
</evidence>
<accession>A0A4Z2HS08</accession>
<protein>
    <submittedName>
        <fullName evidence="2">Uncharacterized protein</fullName>
    </submittedName>
</protein>
<feature type="region of interest" description="Disordered" evidence="1">
    <location>
        <begin position="1"/>
        <end position="96"/>
    </location>
</feature>
<organism evidence="2 3">
    <name type="scientific">Liparis tanakae</name>
    <name type="common">Tanaka's snailfish</name>
    <dbReference type="NCBI Taxonomy" id="230148"/>
    <lineage>
        <taxon>Eukaryota</taxon>
        <taxon>Metazoa</taxon>
        <taxon>Chordata</taxon>
        <taxon>Craniata</taxon>
        <taxon>Vertebrata</taxon>
        <taxon>Euteleostomi</taxon>
        <taxon>Actinopterygii</taxon>
        <taxon>Neopterygii</taxon>
        <taxon>Teleostei</taxon>
        <taxon>Neoteleostei</taxon>
        <taxon>Acanthomorphata</taxon>
        <taxon>Eupercaria</taxon>
        <taxon>Perciformes</taxon>
        <taxon>Cottioidei</taxon>
        <taxon>Cottales</taxon>
        <taxon>Liparidae</taxon>
        <taxon>Liparis</taxon>
    </lineage>
</organism>
<dbReference type="AlphaFoldDB" id="A0A4Z2HS08"/>
<keyword evidence="3" id="KW-1185">Reference proteome</keyword>
<reference evidence="2 3" key="1">
    <citation type="submission" date="2019-03" db="EMBL/GenBank/DDBJ databases">
        <title>First draft genome of Liparis tanakae, snailfish: a comprehensive survey of snailfish specific genes.</title>
        <authorList>
            <person name="Kim W."/>
            <person name="Song I."/>
            <person name="Jeong J.-H."/>
            <person name="Kim D."/>
            <person name="Kim S."/>
            <person name="Ryu S."/>
            <person name="Song J.Y."/>
            <person name="Lee S.K."/>
        </authorList>
    </citation>
    <scope>NUCLEOTIDE SEQUENCE [LARGE SCALE GENOMIC DNA]</scope>
    <source>
        <tissue evidence="2">Muscle</tissue>
    </source>
</reference>
<gene>
    <name evidence="2" type="ORF">EYF80_021384</name>
</gene>
<dbReference type="EMBL" id="SRLO01000191">
    <property type="protein sequence ID" value="TNN68331.1"/>
    <property type="molecule type" value="Genomic_DNA"/>
</dbReference>
<evidence type="ECO:0000256" key="1">
    <source>
        <dbReference type="SAM" id="MobiDB-lite"/>
    </source>
</evidence>